<evidence type="ECO:0000256" key="2">
    <source>
        <dbReference type="ARBA" id="ARBA00022763"/>
    </source>
</evidence>
<dbReference type="GO" id="GO:0005737">
    <property type="term" value="C:cytoplasm"/>
    <property type="evidence" value="ECO:0007669"/>
    <property type="project" value="UniProtKB-SubCell"/>
</dbReference>
<keyword evidence="4 6" id="KW-0233">DNA recombination</keyword>
<dbReference type="Gene3D" id="2.40.50.140">
    <property type="entry name" value="Nucleic acid-binding proteins"/>
    <property type="match status" value="1"/>
</dbReference>
<name>A0AAJ1Q2J1_9LACT</name>
<comment type="domain">
    <text evidence="6">Has three domains with a flexible linker between the domains II and III and assumes an 'L' shape. Domain III is highly mobile and contacts RuvB.</text>
</comment>
<keyword evidence="8" id="KW-0378">Hydrolase</keyword>
<keyword evidence="3 6" id="KW-0238">DNA-binding</keyword>
<dbReference type="NCBIfam" id="TIGR00084">
    <property type="entry name" value="ruvA"/>
    <property type="match status" value="1"/>
</dbReference>
<dbReference type="EMBL" id="JASOOE010000001">
    <property type="protein sequence ID" value="MDK7186487.1"/>
    <property type="molecule type" value="Genomic_DNA"/>
</dbReference>
<feature type="domain" description="Helix-hairpin-helix DNA-binding motif class 1" evidence="7">
    <location>
        <begin position="72"/>
        <end position="91"/>
    </location>
</feature>
<dbReference type="Pfam" id="PF14520">
    <property type="entry name" value="HHH_5"/>
    <property type="match status" value="1"/>
</dbReference>
<dbReference type="GO" id="GO:0006310">
    <property type="term" value="P:DNA recombination"/>
    <property type="evidence" value="ECO:0007669"/>
    <property type="project" value="UniProtKB-UniRule"/>
</dbReference>
<dbReference type="SUPFAM" id="SSF50249">
    <property type="entry name" value="Nucleic acid-binding proteins"/>
    <property type="match status" value="1"/>
</dbReference>
<evidence type="ECO:0000256" key="4">
    <source>
        <dbReference type="ARBA" id="ARBA00023172"/>
    </source>
</evidence>
<evidence type="ECO:0000256" key="5">
    <source>
        <dbReference type="ARBA" id="ARBA00023204"/>
    </source>
</evidence>
<dbReference type="InterPro" id="IPR011114">
    <property type="entry name" value="RuvA_C"/>
</dbReference>
<evidence type="ECO:0000313" key="8">
    <source>
        <dbReference type="EMBL" id="MDK7186487.1"/>
    </source>
</evidence>
<keyword evidence="1 6" id="KW-0963">Cytoplasm</keyword>
<sequence length="194" mass="21860">MYQYICGELTQIHATFLVVEVGGIGYQIFCANPFRWQESLKQSIKVFLELVVREDSMMLYGFKDQAEKDLFLMLNKVSGIGPKSALSILALDDHQGLVNAIDQADAKYLMKFPGVGKKTAQQMILDLQGKLSLDQTENTKPTHDTDAIIEEVKQALLGLGYRVKEIDRILPQLKKEKFENSQAGLSFAFKLLIK</sequence>
<dbReference type="GO" id="GO:0000400">
    <property type="term" value="F:four-way junction DNA binding"/>
    <property type="evidence" value="ECO:0007669"/>
    <property type="project" value="UniProtKB-UniRule"/>
</dbReference>
<reference evidence="8" key="1">
    <citation type="submission" date="2023-05" db="EMBL/GenBank/DDBJ databases">
        <title>Cataloging the Phylogenetic Diversity of Human Bladder Bacteria.</title>
        <authorList>
            <person name="Du J."/>
        </authorList>
    </citation>
    <scope>NUCLEOTIDE SEQUENCE</scope>
    <source>
        <strain evidence="8">UMB1231</strain>
    </source>
</reference>
<dbReference type="InterPro" id="IPR013849">
    <property type="entry name" value="DNA_helicase_Holl-junc_RuvA_I"/>
</dbReference>
<evidence type="ECO:0000256" key="1">
    <source>
        <dbReference type="ARBA" id="ARBA00022490"/>
    </source>
</evidence>
<comment type="caution">
    <text evidence="6">Lacks conserved residue(s) required for the propagation of feature annotation.</text>
</comment>
<dbReference type="InterPro" id="IPR010994">
    <property type="entry name" value="RuvA_2-like"/>
</dbReference>
<dbReference type="SMART" id="SM00278">
    <property type="entry name" value="HhH1"/>
    <property type="match status" value="2"/>
</dbReference>
<protein>
    <recommendedName>
        <fullName evidence="6">Holliday junction branch migration complex subunit RuvA</fullName>
    </recommendedName>
</protein>
<dbReference type="RefSeq" id="WP_006907497.1">
    <property type="nucleotide sequence ID" value="NZ_JASOOE010000001.1"/>
</dbReference>
<evidence type="ECO:0000259" key="7">
    <source>
        <dbReference type="SMART" id="SM00278"/>
    </source>
</evidence>
<keyword evidence="5 6" id="KW-0234">DNA repair</keyword>
<dbReference type="GO" id="GO:0009379">
    <property type="term" value="C:Holliday junction helicase complex"/>
    <property type="evidence" value="ECO:0007669"/>
    <property type="project" value="InterPro"/>
</dbReference>
<keyword evidence="2 6" id="KW-0227">DNA damage</keyword>
<dbReference type="GO" id="GO:0005524">
    <property type="term" value="F:ATP binding"/>
    <property type="evidence" value="ECO:0007669"/>
    <property type="project" value="InterPro"/>
</dbReference>
<dbReference type="InterPro" id="IPR003583">
    <property type="entry name" value="Hlx-hairpin-Hlx_DNA-bd_motif"/>
</dbReference>
<dbReference type="GO" id="GO:0016787">
    <property type="term" value="F:hydrolase activity"/>
    <property type="evidence" value="ECO:0007669"/>
    <property type="project" value="UniProtKB-KW"/>
</dbReference>
<dbReference type="GO" id="GO:0006281">
    <property type="term" value="P:DNA repair"/>
    <property type="evidence" value="ECO:0007669"/>
    <property type="project" value="UniProtKB-UniRule"/>
</dbReference>
<evidence type="ECO:0000256" key="6">
    <source>
        <dbReference type="HAMAP-Rule" id="MF_00031"/>
    </source>
</evidence>
<feature type="region of interest" description="Domain III" evidence="6">
    <location>
        <begin position="143"/>
        <end position="194"/>
    </location>
</feature>
<dbReference type="InterPro" id="IPR012340">
    <property type="entry name" value="NA-bd_OB-fold"/>
</dbReference>
<comment type="subunit">
    <text evidence="6">Homotetramer. Forms an RuvA(8)-RuvB(12)-Holliday junction (HJ) complex. HJ DNA is sandwiched between 2 RuvA tetramers; dsDNA enters through RuvA and exits via RuvB. An RuvB hexamer assembles on each DNA strand where it exits the tetramer. Each RuvB hexamer is contacted by two RuvA subunits (via domain III) on 2 adjacent RuvB subunits; this complex drives branch migration. In the full resolvosome a probable DNA-RuvA(4)-RuvB(12)-RuvC(2) complex forms which resolves the HJ.</text>
</comment>
<accession>A0AAJ1Q2J1</accession>
<feature type="domain" description="Helix-hairpin-helix DNA-binding motif class 1" evidence="7">
    <location>
        <begin position="107"/>
        <end position="126"/>
    </location>
</feature>
<evidence type="ECO:0000256" key="3">
    <source>
        <dbReference type="ARBA" id="ARBA00023125"/>
    </source>
</evidence>
<dbReference type="HAMAP" id="MF_00031">
    <property type="entry name" value="DNA_HJ_migration_RuvA"/>
    <property type="match status" value="1"/>
</dbReference>
<dbReference type="SUPFAM" id="SSF47781">
    <property type="entry name" value="RuvA domain 2-like"/>
    <property type="match status" value="1"/>
</dbReference>
<comment type="function">
    <text evidence="6">The RuvA-RuvB-RuvC complex processes Holliday junction (HJ) DNA during genetic recombination and DNA repair, while the RuvA-RuvB complex plays an important role in the rescue of blocked DNA replication forks via replication fork reversal (RFR). RuvA specifically binds to HJ cruciform DNA, conferring on it an open structure. The RuvB hexamer acts as an ATP-dependent pump, pulling dsDNA into and through the RuvAB complex. HJ branch migration allows RuvC to scan DNA until it finds its consensus sequence, where it cleaves and resolves the cruciform DNA.</text>
</comment>
<gene>
    <name evidence="6 8" type="primary">ruvA</name>
    <name evidence="8" type="ORF">QP433_00650</name>
</gene>
<comment type="subcellular location">
    <subcellularLocation>
        <location evidence="6">Cytoplasm</location>
    </subcellularLocation>
</comment>
<comment type="similarity">
    <text evidence="6">Belongs to the RuvA family.</text>
</comment>
<evidence type="ECO:0000313" key="9">
    <source>
        <dbReference type="Proteomes" id="UP001229251"/>
    </source>
</evidence>
<dbReference type="AlphaFoldDB" id="A0AAJ1Q2J1"/>
<dbReference type="GO" id="GO:0048476">
    <property type="term" value="C:Holliday junction resolvase complex"/>
    <property type="evidence" value="ECO:0007669"/>
    <property type="project" value="UniProtKB-UniRule"/>
</dbReference>
<dbReference type="GO" id="GO:0009378">
    <property type="term" value="F:four-way junction helicase activity"/>
    <property type="evidence" value="ECO:0007669"/>
    <property type="project" value="InterPro"/>
</dbReference>
<dbReference type="InterPro" id="IPR000085">
    <property type="entry name" value="RuvA"/>
</dbReference>
<proteinExistence type="inferred from homology"/>
<dbReference type="CDD" id="cd14332">
    <property type="entry name" value="UBA_RuvA_C"/>
    <property type="match status" value="1"/>
</dbReference>
<organism evidence="8 9">
    <name type="scientific">Facklamia hominis</name>
    <dbReference type="NCBI Taxonomy" id="178214"/>
    <lineage>
        <taxon>Bacteria</taxon>
        <taxon>Bacillati</taxon>
        <taxon>Bacillota</taxon>
        <taxon>Bacilli</taxon>
        <taxon>Lactobacillales</taxon>
        <taxon>Aerococcaceae</taxon>
        <taxon>Facklamia</taxon>
    </lineage>
</organism>
<dbReference type="Proteomes" id="UP001229251">
    <property type="component" value="Unassembled WGS sequence"/>
</dbReference>
<dbReference type="Pfam" id="PF01330">
    <property type="entry name" value="RuvA_N"/>
    <property type="match status" value="1"/>
</dbReference>
<comment type="caution">
    <text evidence="8">The sequence shown here is derived from an EMBL/GenBank/DDBJ whole genome shotgun (WGS) entry which is preliminary data.</text>
</comment>
<dbReference type="Gene3D" id="1.10.150.20">
    <property type="entry name" value="5' to 3' exonuclease, C-terminal subdomain"/>
    <property type="match status" value="1"/>
</dbReference>